<organism evidence="2 3">
    <name type="scientific">Ensete ventricosum</name>
    <name type="common">Abyssinian banana</name>
    <name type="synonym">Musa ensete</name>
    <dbReference type="NCBI Taxonomy" id="4639"/>
    <lineage>
        <taxon>Eukaryota</taxon>
        <taxon>Viridiplantae</taxon>
        <taxon>Streptophyta</taxon>
        <taxon>Embryophyta</taxon>
        <taxon>Tracheophyta</taxon>
        <taxon>Spermatophyta</taxon>
        <taxon>Magnoliopsida</taxon>
        <taxon>Liliopsida</taxon>
        <taxon>Zingiberales</taxon>
        <taxon>Musaceae</taxon>
        <taxon>Ensete</taxon>
    </lineage>
</organism>
<protein>
    <submittedName>
        <fullName evidence="2">Uncharacterized protein</fullName>
    </submittedName>
</protein>
<comment type="caution">
    <text evidence="2">The sequence shown here is derived from an EMBL/GenBank/DDBJ whole genome shotgun (WGS) entry which is preliminary data.</text>
</comment>
<keyword evidence="1" id="KW-1133">Transmembrane helix</keyword>
<proteinExistence type="predicted"/>
<feature type="transmembrane region" description="Helical" evidence="1">
    <location>
        <begin position="37"/>
        <end position="56"/>
    </location>
</feature>
<reference evidence="2 3" key="1">
    <citation type="journal article" date="2014" name="Agronomy (Basel)">
        <title>A Draft Genome Sequence for Ensete ventricosum, the Drought-Tolerant Tree Against Hunger.</title>
        <authorList>
            <person name="Harrison J."/>
            <person name="Moore K.A."/>
            <person name="Paszkiewicz K."/>
            <person name="Jones T."/>
            <person name="Grant M."/>
            <person name="Ambacheew D."/>
            <person name="Muzemil S."/>
            <person name="Studholme D.J."/>
        </authorList>
    </citation>
    <scope>NUCLEOTIDE SEQUENCE [LARGE SCALE GENOMIC DNA]</scope>
</reference>
<dbReference type="EMBL" id="AMZH03010179">
    <property type="protein sequence ID" value="RRT55240.1"/>
    <property type="molecule type" value="Genomic_DNA"/>
</dbReference>
<dbReference type="Proteomes" id="UP000287651">
    <property type="component" value="Unassembled WGS sequence"/>
</dbReference>
<keyword evidence="1" id="KW-0812">Transmembrane</keyword>
<sequence length="180" mass="20325">TRMARLEGVTLMFDEVWRRRQGLTLAHWIRRKCGHTFLSIFAIFIAFLGFMVELSYDGRSCQSIIMLQRQWPTRALAATAIIGAGEVGCDIEGRKVRMRLRLGRWWLTAGKRSCGHDCWSRGGGLRLRGEEGEDVVAAREMVADGWEEKRQRKGWGTATIVMFGAREAEETEGEGSGCGR</sequence>
<feature type="non-terminal residue" evidence="2">
    <location>
        <position position="1"/>
    </location>
</feature>
<accession>A0A426YU38</accession>
<evidence type="ECO:0000313" key="3">
    <source>
        <dbReference type="Proteomes" id="UP000287651"/>
    </source>
</evidence>
<evidence type="ECO:0000313" key="2">
    <source>
        <dbReference type="EMBL" id="RRT55240.1"/>
    </source>
</evidence>
<dbReference type="AlphaFoldDB" id="A0A426YU38"/>
<keyword evidence="1" id="KW-0472">Membrane</keyword>
<name>A0A426YU38_ENSVE</name>
<gene>
    <name evidence="2" type="ORF">B296_00044872</name>
</gene>
<evidence type="ECO:0000256" key="1">
    <source>
        <dbReference type="SAM" id="Phobius"/>
    </source>
</evidence>